<dbReference type="Proteomes" id="UP000237797">
    <property type="component" value="Unassembled WGS sequence"/>
</dbReference>
<evidence type="ECO:0000256" key="2">
    <source>
        <dbReference type="ARBA" id="ARBA00022649"/>
    </source>
</evidence>
<reference evidence="4 5" key="1">
    <citation type="submission" date="2018-03" db="EMBL/GenBank/DDBJ databases">
        <title>Genomic Encyclopedia of Archaeal and Bacterial Type Strains, Phase II (KMG-II): from individual species to whole genera.</title>
        <authorList>
            <person name="Goeker M."/>
        </authorList>
    </citation>
    <scope>NUCLEOTIDE SEQUENCE [LARGE SCALE GENOMIC DNA]</scope>
    <source>
        <strain evidence="4 5">DSM 44946</strain>
    </source>
</reference>
<dbReference type="AlphaFoldDB" id="A0A2T0LAI3"/>
<comment type="caution">
    <text evidence="4">The sequence shown here is derived from an EMBL/GenBank/DDBJ whole genome shotgun (WGS) entry which is preliminary data.</text>
</comment>
<dbReference type="GO" id="GO:0003677">
    <property type="term" value="F:DNA binding"/>
    <property type="evidence" value="ECO:0007669"/>
    <property type="project" value="InterPro"/>
</dbReference>
<keyword evidence="3" id="KW-0540">Nuclease</keyword>
<keyword evidence="3" id="KW-0255">Endonuclease</keyword>
<gene>
    <name evidence="4" type="ORF">CLV97_1354</name>
</gene>
<evidence type="ECO:0000256" key="3">
    <source>
        <dbReference type="PIRNR" id="PIRNR033490"/>
    </source>
</evidence>
<dbReference type="GO" id="GO:0006402">
    <property type="term" value="P:mRNA catabolic process"/>
    <property type="evidence" value="ECO:0007669"/>
    <property type="project" value="TreeGrafter"/>
</dbReference>
<comment type="similarity">
    <text evidence="1 3">Belongs to the PemK/MazF family.</text>
</comment>
<dbReference type="EMBL" id="PVNE01000035">
    <property type="protein sequence ID" value="PRX38827.1"/>
    <property type="molecule type" value="Genomic_DNA"/>
</dbReference>
<comment type="function">
    <text evidence="3">Toxic component of a type II toxin-antitoxin (TA) system.</text>
</comment>
<name>A0A2T0LAI3_9BACL</name>
<dbReference type="InterPro" id="IPR003477">
    <property type="entry name" value="PemK-like"/>
</dbReference>
<dbReference type="SUPFAM" id="SSF50118">
    <property type="entry name" value="Cell growth inhibitor/plasmid maintenance toxic component"/>
    <property type="match status" value="1"/>
</dbReference>
<dbReference type="Gene3D" id="2.30.30.110">
    <property type="match status" value="1"/>
</dbReference>
<dbReference type="GO" id="GO:0016075">
    <property type="term" value="P:rRNA catabolic process"/>
    <property type="evidence" value="ECO:0007669"/>
    <property type="project" value="TreeGrafter"/>
</dbReference>
<dbReference type="PANTHER" id="PTHR33988">
    <property type="entry name" value="ENDORIBONUCLEASE MAZF-RELATED"/>
    <property type="match status" value="1"/>
</dbReference>
<dbReference type="Pfam" id="PF02452">
    <property type="entry name" value="PemK_toxin"/>
    <property type="match status" value="1"/>
</dbReference>
<keyword evidence="2" id="KW-1277">Toxin-antitoxin system</keyword>
<accession>A0A2T0LAI3</accession>
<dbReference type="EC" id="3.1.-.-" evidence="3"/>
<dbReference type="InterPro" id="IPR011067">
    <property type="entry name" value="Plasmid_toxin/cell-grow_inhib"/>
</dbReference>
<evidence type="ECO:0000256" key="1">
    <source>
        <dbReference type="ARBA" id="ARBA00007521"/>
    </source>
</evidence>
<protein>
    <recommendedName>
        <fullName evidence="3">mRNA interferase</fullName>
        <ecNumber evidence="3">3.1.-.-</ecNumber>
    </recommendedName>
</protein>
<sequence length="118" mass="13143">MNMKIVRGQVWKVNLDPTRGAEMKKLRPCVVVSADSIGKLPLKVIVPITEWKEIYASYPWIVKLEPNVQNGLDKLSAADAFQVKSLSTERFVKQLGVLAEEEIDDIVSAIGIVIQIPI</sequence>
<keyword evidence="5" id="KW-1185">Reference proteome</keyword>
<evidence type="ECO:0000313" key="5">
    <source>
        <dbReference type="Proteomes" id="UP000237797"/>
    </source>
</evidence>
<dbReference type="RefSeq" id="WP_211295776.1">
    <property type="nucleotide sequence ID" value="NZ_PVNE01000035.1"/>
</dbReference>
<evidence type="ECO:0000313" key="4">
    <source>
        <dbReference type="EMBL" id="PRX38827.1"/>
    </source>
</evidence>
<organism evidence="4 5">
    <name type="scientific">Planifilum fimeticola</name>
    <dbReference type="NCBI Taxonomy" id="201975"/>
    <lineage>
        <taxon>Bacteria</taxon>
        <taxon>Bacillati</taxon>
        <taxon>Bacillota</taxon>
        <taxon>Bacilli</taxon>
        <taxon>Bacillales</taxon>
        <taxon>Thermoactinomycetaceae</taxon>
        <taxon>Planifilum</taxon>
    </lineage>
</organism>
<dbReference type="PIRSF" id="PIRSF033490">
    <property type="entry name" value="MazF"/>
    <property type="match status" value="1"/>
</dbReference>
<proteinExistence type="inferred from homology"/>
<dbReference type="GO" id="GO:0016787">
    <property type="term" value="F:hydrolase activity"/>
    <property type="evidence" value="ECO:0007669"/>
    <property type="project" value="UniProtKB-KW"/>
</dbReference>
<dbReference type="GO" id="GO:0004521">
    <property type="term" value="F:RNA endonuclease activity"/>
    <property type="evidence" value="ECO:0007669"/>
    <property type="project" value="TreeGrafter"/>
</dbReference>
<keyword evidence="3" id="KW-0378">Hydrolase</keyword>